<organism evidence="3 4">
    <name type="scientific">Mycena indigotica</name>
    <dbReference type="NCBI Taxonomy" id="2126181"/>
    <lineage>
        <taxon>Eukaryota</taxon>
        <taxon>Fungi</taxon>
        <taxon>Dikarya</taxon>
        <taxon>Basidiomycota</taxon>
        <taxon>Agaricomycotina</taxon>
        <taxon>Agaricomycetes</taxon>
        <taxon>Agaricomycetidae</taxon>
        <taxon>Agaricales</taxon>
        <taxon>Marasmiineae</taxon>
        <taxon>Mycenaceae</taxon>
        <taxon>Mycena</taxon>
    </lineage>
</organism>
<evidence type="ECO:0000256" key="2">
    <source>
        <dbReference type="SAM" id="SignalP"/>
    </source>
</evidence>
<dbReference type="AlphaFoldDB" id="A0A8H6W3T4"/>
<protein>
    <recommendedName>
        <fullName evidence="5">Secreted protein</fullName>
    </recommendedName>
</protein>
<proteinExistence type="predicted"/>
<keyword evidence="2" id="KW-0732">Signal</keyword>
<dbReference type="RefSeq" id="XP_037220874.1">
    <property type="nucleotide sequence ID" value="XM_037362953.1"/>
</dbReference>
<name>A0A8H6W3T4_9AGAR</name>
<reference evidence="3" key="1">
    <citation type="submission" date="2020-05" db="EMBL/GenBank/DDBJ databases">
        <title>Mycena genomes resolve the evolution of fungal bioluminescence.</title>
        <authorList>
            <person name="Tsai I.J."/>
        </authorList>
    </citation>
    <scope>NUCLEOTIDE SEQUENCE</scope>
    <source>
        <strain evidence="3">171206Taipei</strain>
    </source>
</reference>
<evidence type="ECO:0008006" key="5">
    <source>
        <dbReference type="Google" id="ProtNLM"/>
    </source>
</evidence>
<evidence type="ECO:0000313" key="4">
    <source>
        <dbReference type="Proteomes" id="UP000636479"/>
    </source>
</evidence>
<comment type="caution">
    <text evidence="3">The sequence shown here is derived from an EMBL/GenBank/DDBJ whole genome shotgun (WGS) entry which is preliminary data.</text>
</comment>
<feature type="region of interest" description="Disordered" evidence="1">
    <location>
        <begin position="154"/>
        <end position="197"/>
    </location>
</feature>
<feature type="chain" id="PRO_5034781823" description="Secreted protein" evidence="2">
    <location>
        <begin position="20"/>
        <end position="221"/>
    </location>
</feature>
<keyword evidence="4" id="KW-1185">Reference proteome</keyword>
<dbReference type="OrthoDB" id="3362246at2759"/>
<feature type="compositionally biased region" description="Low complexity" evidence="1">
    <location>
        <begin position="159"/>
        <end position="193"/>
    </location>
</feature>
<sequence>MTRLLHVFSIAAVVATVAAQDLTINTPPYQQSQAQQCEPLQITWSGGTGPYFVVCTFSTAKAPGLTSLRVVCILLGTDLRLCLNVAIRVENSPVTSTSYVNFGQQTGTALSWPQVNATIGTQLVLQIKDQTGATRNSAPFTVISGVGNSCLNASGGSGPTSSGPSGTNTSNGQTSTSHTNTGSSTSTGPNKPSMSPSSAEKTVVAISAVVLSSIALAISLY</sequence>
<evidence type="ECO:0000256" key="1">
    <source>
        <dbReference type="SAM" id="MobiDB-lite"/>
    </source>
</evidence>
<dbReference type="EMBL" id="JACAZF010000005">
    <property type="protein sequence ID" value="KAF7303902.1"/>
    <property type="molecule type" value="Genomic_DNA"/>
</dbReference>
<evidence type="ECO:0000313" key="3">
    <source>
        <dbReference type="EMBL" id="KAF7303902.1"/>
    </source>
</evidence>
<feature type="signal peptide" evidence="2">
    <location>
        <begin position="1"/>
        <end position="19"/>
    </location>
</feature>
<accession>A0A8H6W3T4</accession>
<dbReference type="Proteomes" id="UP000636479">
    <property type="component" value="Unassembled WGS sequence"/>
</dbReference>
<dbReference type="GeneID" id="59345469"/>
<gene>
    <name evidence="3" type="ORF">MIND_00620400</name>
</gene>